<keyword evidence="4" id="KW-0732">Signal</keyword>
<dbReference type="PIRSF" id="PIRSF002703">
    <property type="entry name" value="Thaumatin"/>
    <property type="match status" value="1"/>
</dbReference>
<feature type="disulfide bond" evidence="3">
    <location>
        <begin position="168"/>
        <end position="184"/>
    </location>
</feature>
<feature type="disulfide bond" evidence="3">
    <location>
        <begin position="188"/>
        <end position="197"/>
    </location>
</feature>
<evidence type="ECO:0000313" key="5">
    <source>
        <dbReference type="EMBL" id="KAK9272619.1"/>
    </source>
</evidence>
<dbReference type="CDD" id="cd09218">
    <property type="entry name" value="TLP-PA"/>
    <property type="match status" value="1"/>
</dbReference>
<feature type="disulfide bond" evidence="3">
    <location>
        <begin position="37"/>
        <end position="248"/>
    </location>
</feature>
<keyword evidence="6" id="KW-1185">Reference proteome</keyword>
<reference evidence="5 6" key="1">
    <citation type="journal article" date="2024" name="Plant J.">
        <title>Genome sequences and population genomics reveal climatic adaptation and genomic divergence between two closely related sweetgum species.</title>
        <authorList>
            <person name="Xu W.Q."/>
            <person name="Ren C.Q."/>
            <person name="Zhang X.Y."/>
            <person name="Comes H.P."/>
            <person name="Liu X.H."/>
            <person name="Li Y.G."/>
            <person name="Kettle C.J."/>
            <person name="Jalonen R."/>
            <person name="Gaisberger H."/>
            <person name="Ma Y.Z."/>
            <person name="Qiu Y.X."/>
        </authorList>
    </citation>
    <scope>NUCLEOTIDE SEQUENCE [LARGE SCALE GENOMIC DNA]</scope>
    <source>
        <strain evidence="5">Hangzhou</strain>
    </source>
</reference>
<gene>
    <name evidence="5" type="ORF">L1049_002994</name>
</gene>
<dbReference type="PRINTS" id="PR00347">
    <property type="entry name" value="THAUMATIN"/>
</dbReference>
<evidence type="ECO:0008006" key="7">
    <source>
        <dbReference type="Google" id="ProtNLM"/>
    </source>
</evidence>
<proteinExistence type="inferred from homology"/>
<dbReference type="Gene3D" id="2.60.110.10">
    <property type="entry name" value="Thaumatin"/>
    <property type="match status" value="1"/>
</dbReference>
<dbReference type="SMART" id="SM00205">
    <property type="entry name" value="THN"/>
    <property type="match status" value="1"/>
</dbReference>
<sequence length="259" mass="28535">MNLPESFAAFSFFLICHIMLSGNAVAHEVSIYVTNKCPFPIWPATAPNTGHPVIADGGFSLPSGQTRCIRAPWTWSGRLWARTGCNFDSNWKHACETGDCDGRLACNGAIGLPPATLVEISLEPDVQKPSFYDVSLVDGYNLPVFVSTKPIAPSCSIGGCSKNLNTLCPYELQVLNDYLEVVACKSACLAFNLDNFCCRNEYGTPEKCKASLYSKVFKDACPFYFSYAFDNPPPLKKCNSKEFMITFCPSKWGDEHMPI</sequence>
<dbReference type="FunFam" id="2.60.110.10:FF:000002">
    <property type="entry name" value="Thaumatin-like protein 1a"/>
    <property type="match status" value="1"/>
</dbReference>
<dbReference type="SUPFAM" id="SSF49870">
    <property type="entry name" value="Osmotin, thaumatin-like protein"/>
    <property type="match status" value="1"/>
</dbReference>
<evidence type="ECO:0000256" key="2">
    <source>
        <dbReference type="ARBA" id="ARBA00023157"/>
    </source>
</evidence>
<keyword evidence="2 3" id="KW-1015">Disulfide bond</keyword>
<organism evidence="5 6">
    <name type="scientific">Liquidambar formosana</name>
    <name type="common">Formosan gum</name>
    <dbReference type="NCBI Taxonomy" id="63359"/>
    <lineage>
        <taxon>Eukaryota</taxon>
        <taxon>Viridiplantae</taxon>
        <taxon>Streptophyta</taxon>
        <taxon>Embryophyta</taxon>
        <taxon>Tracheophyta</taxon>
        <taxon>Spermatophyta</taxon>
        <taxon>Magnoliopsida</taxon>
        <taxon>eudicotyledons</taxon>
        <taxon>Gunneridae</taxon>
        <taxon>Pentapetalae</taxon>
        <taxon>Saxifragales</taxon>
        <taxon>Altingiaceae</taxon>
        <taxon>Liquidambar</taxon>
    </lineage>
</organism>
<comment type="caution">
    <text evidence="5">The sequence shown here is derived from an EMBL/GenBank/DDBJ whole genome shotgun (WGS) entry which is preliminary data.</text>
</comment>
<evidence type="ECO:0000256" key="3">
    <source>
        <dbReference type="PIRSR" id="PIRSR002703-1"/>
    </source>
</evidence>
<feature type="disulfide bond" evidence="3">
    <location>
        <begin position="85"/>
        <end position="95"/>
    </location>
</feature>
<protein>
    <recommendedName>
        <fullName evidence="7">Thaumatin-like protein</fullName>
    </recommendedName>
</protein>
<dbReference type="PANTHER" id="PTHR31048">
    <property type="entry name" value="OS03G0233200 PROTEIN"/>
    <property type="match status" value="1"/>
</dbReference>
<evidence type="ECO:0000313" key="6">
    <source>
        <dbReference type="Proteomes" id="UP001415857"/>
    </source>
</evidence>
<feature type="disulfide bond" evidence="3">
    <location>
        <begin position="100"/>
        <end position="106"/>
    </location>
</feature>
<dbReference type="Pfam" id="PF00314">
    <property type="entry name" value="Thaumatin"/>
    <property type="match status" value="1"/>
</dbReference>
<comment type="similarity">
    <text evidence="1">Belongs to the thaumatin family.</text>
</comment>
<accession>A0AAP0NLD9</accession>
<dbReference type="InterPro" id="IPR001938">
    <property type="entry name" value="Thaumatin"/>
</dbReference>
<feature type="chain" id="PRO_5042909117" description="Thaumatin-like protein" evidence="4">
    <location>
        <begin position="27"/>
        <end position="259"/>
    </location>
</feature>
<dbReference type="PROSITE" id="PS51367">
    <property type="entry name" value="THAUMATIN_2"/>
    <property type="match status" value="1"/>
</dbReference>
<dbReference type="Proteomes" id="UP001415857">
    <property type="component" value="Unassembled WGS sequence"/>
</dbReference>
<dbReference type="AlphaFoldDB" id="A0AAP0NLD9"/>
<feature type="signal peptide" evidence="4">
    <location>
        <begin position="1"/>
        <end position="26"/>
    </location>
</feature>
<dbReference type="EMBL" id="JBBPBK010000013">
    <property type="protein sequence ID" value="KAK9272619.1"/>
    <property type="molecule type" value="Genomic_DNA"/>
</dbReference>
<feature type="disulfide bond" evidence="3">
    <location>
        <begin position="160"/>
        <end position="221"/>
    </location>
</feature>
<feature type="disulfide bond" evidence="3">
    <location>
        <begin position="198"/>
        <end position="208"/>
    </location>
</feature>
<evidence type="ECO:0000256" key="1">
    <source>
        <dbReference type="ARBA" id="ARBA00010607"/>
    </source>
</evidence>
<feature type="disulfide bond" evidence="3">
    <location>
        <begin position="155"/>
        <end position="238"/>
    </location>
</feature>
<name>A0AAP0NLD9_LIQFO</name>
<dbReference type="InterPro" id="IPR037176">
    <property type="entry name" value="Osmotin/thaumatin-like_sf"/>
</dbReference>
<evidence type="ECO:0000256" key="4">
    <source>
        <dbReference type="SAM" id="SignalP"/>
    </source>
</evidence>